<dbReference type="SUPFAM" id="SSF52540">
    <property type="entry name" value="P-loop containing nucleoside triphosphate hydrolases"/>
    <property type="match status" value="1"/>
</dbReference>
<name>A0AAV4CTG7_9GAST</name>
<keyword evidence="6" id="KW-1185">Reference proteome</keyword>
<feature type="domain" description="DUF4062" evidence="3">
    <location>
        <begin position="136"/>
        <end position="234"/>
    </location>
</feature>
<dbReference type="AlphaFoldDB" id="A0AAV4CTG7"/>
<evidence type="ECO:0000313" key="6">
    <source>
        <dbReference type="Proteomes" id="UP000735302"/>
    </source>
</evidence>
<feature type="compositionally biased region" description="Basic and acidic residues" evidence="2">
    <location>
        <begin position="44"/>
        <end position="59"/>
    </location>
</feature>
<dbReference type="InterPro" id="IPR027417">
    <property type="entry name" value="P-loop_NTPase"/>
</dbReference>
<dbReference type="InterPro" id="IPR052752">
    <property type="entry name" value="NACHT-WD_repeat"/>
</dbReference>
<dbReference type="InterPro" id="IPR056884">
    <property type="entry name" value="NPHP3-like_N"/>
</dbReference>
<evidence type="ECO:0000256" key="2">
    <source>
        <dbReference type="SAM" id="MobiDB-lite"/>
    </source>
</evidence>
<dbReference type="PANTHER" id="PTHR19871">
    <property type="entry name" value="BETA TRANSDUCIN-RELATED PROTEIN"/>
    <property type="match status" value="1"/>
</dbReference>
<reference evidence="5 6" key="1">
    <citation type="journal article" date="2021" name="Elife">
        <title>Chloroplast acquisition without the gene transfer in kleptoplastic sea slugs, Plakobranchus ocellatus.</title>
        <authorList>
            <person name="Maeda T."/>
            <person name="Takahashi S."/>
            <person name="Yoshida T."/>
            <person name="Shimamura S."/>
            <person name="Takaki Y."/>
            <person name="Nagai Y."/>
            <person name="Toyoda A."/>
            <person name="Suzuki Y."/>
            <person name="Arimoto A."/>
            <person name="Ishii H."/>
            <person name="Satoh N."/>
            <person name="Nishiyama T."/>
            <person name="Hasebe M."/>
            <person name="Maruyama T."/>
            <person name="Minagawa J."/>
            <person name="Obokata J."/>
            <person name="Shigenobu S."/>
        </authorList>
    </citation>
    <scope>NUCLEOTIDE SEQUENCE [LARGE SCALE GENOMIC DNA]</scope>
</reference>
<dbReference type="Proteomes" id="UP000735302">
    <property type="component" value="Unassembled WGS sequence"/>
</dbReference>
<accession>A0AAV4CTG7</accession>
<keyword evidence="1" id="KW-0677">Repeat</keyword>
<feature type="region of interest" description="Disordered" evidence="2">
    <location>
        <begin position="1"/>
        <end position="78"/>
    </location>
</feature>
<dbReference type="EMBL" id="BLXT01006967">
    <property type="protein sequence ID" value="GFO35138.1"/>
    <property type="molecule type" value="Genomic_DNA"/>
</dbReference>
<sequence>MIIACLTPSPAQEEKVTKKSAVQNNCENRQNQDEDRGPVVQESSTEKSKVPSQEAEPKAGTEQQDESPQESKKPVINVGALDDFKKQADDLKKLIEDRLRDAQSQLIASGSKRLNEIKVIRGDLDVNCPSEARVVRIFVSSTFTDTRHERNWLMEKVYPKLKTYCQNHGYDFQVVDMRWGIRDEAQDDHMTTDICLREVQLCKEQSTGPCFVSLMSHKYGYRDFPRSIPAEEFDKLIAGVKDDEAKDMLLRWFQRDDNSDPPVYVLQPISSQLPDTKSEVAELRADAWKYWMTQNSRMHSALAESASETLEPSRHNAYLQSVSEAEVGKVAEGLTNISKDRLVWFHRVITDIDQVDVDKERDILRRYKGSSTAPFIIHGPSGCGKTSIVAMAARKAHEIIGKTGITVLRFIGTTPDSTTLTSLLISVIGQVLKAGNFSSNKTINLSSFNAKQLALQLLVVLNRVAKATPIVILLDSIDQFDPSHDARHLTWLPTKLPANVKVIVSTLPDAQYEAFPYLQ</sequence>
<gene>
    <name evidence="5" type="ORF">PoB_006164300</name>
</gene>
<dbReference type="Gene3D" id="3.40.50.300">
    <property type="entry name" value="P-loop containing nucleotide triphosphate hydrolases"/>
    <property type="match status" value="1"/>
</dbReference>
<dbReference type="InterPro" id="IPR025139">
    <property type="entry name" value="DUF4062"/>
</dbReference>
<dbReference type="PANTHER" id="PTHR19871:SF14">
    <property type="entry name" value="DUF4062 DOMAIN-CONTAINING PROTEIN"/>
    <property type="match status" value="1"/>
</dbReference>
<feature type="non-terminal residue" evidence="5">
    <location>
        <position position="519"/>
    </location>
</feature>
<feature type="compositionally biased region" description="Polar residues" evidence="2">
    <location>
        <begin position="20"/>
        <end position="29"/>
    </location>
</feature>
<evidence type="ECO:0000313" key="5">
    <source>
        <dbReference type="EMBL" id="GFO35138.1"/>
    </source>
</evidence>
<protein>
    <submittedName>
        <fullName evidence="5">NACHT and WD repeat domain-containing protein 1</fullName>
    </submittedName>
</protein>
<evidence type="ECO:0000259" key="3">
    <source>
        <dbReference type="Pfam" id="PF13271"/>
    </source>
</evidence>
<feature type="domain" description="Nephrocystin 3-like N-terminal" evidence="4">
    <location>
        <begin position="370"/>
        <end position="505"/>
    </location>
</feature>
<evidence type="ECO:0000256" key="1">
    <source>
        <dbReference type="ARBA" id="ARBA00022737"/>
    </source>
</evidence>
<evidence type="ECO:0000259" key="4">
    <source>
        <dbReference type="Pfam" id="PF24883"/>
    </source>
</evidence>
<organism evidence="5 6">
    <name type="scientific">Plakobranchus ocellatus</name>
    <dbReference type="NCBI Taxonomy" id="259542"/>
    <lineage>
        <taxon>Eukaryota</taxon>
        <taxon>Metazoa</taxon>
        <taxon>Spiralia</taxon>
        <taxon>Lophotrochozoa</taxon>
        <taxon>Mollusca</taxon>
        <taxon>Gastropoda</taxon>
        <taxon>Heterobranchia</taxon>
        <taxon>Euthyneura</taxon>
        <taxon>Panpulmonata</taxon>
        <taxon>Sacoglossa</taxon>
        <taxon>Placobranchoidea</taxon>
        <taxon>Plakobranchidae</taxon>
        <taxon>Plakobranchus</taxon>
    </lineage>
</organism>
<dbReference type="Pfam" id="PF13271">
    <property type="entry name" value="DUF4062"/>
    <property type="match status" value="1"/>
</dbReference>
<dbReference type="Pfam" id="PF24883">
    <property type="entry name" value="NPHP3_N"/>
    <property type="match status" value="1"/>
</dbReference>
<comment type="caution">
    <text evidence="5">The sequence shown here is derived from an EMBL/GenBank/DDBJ whole genome shotgun (WGS) entry which is preliminary data.</text>
</comment>
<proteinExistence type="predicted"/>